<dbReference type="Proteomes" id="UP000005337">
    <property type="component" value="Unassembled WGS sequence"/>
</dbReference>
<dbReference type="AlphaFoldDB" id="B1BP90"/>
<evidence type="ECO:0000313" key="1">
    <source>
        <dbReference type="EMBL" id="EDT16536.1"/>
    </source>
</evidence>
<reference evidence="1 2" key="1">
    <citation type="submission" date="2007-07" db="EMBL/GenBank/DDBJ databases">
        <title>Annotation of Clostridium perfringens E str. JGS1987.</title>
        <authorList>
            <person name="Paulsen I."/>
            <person name="Sebastian Y."/>
        </authorList>
    </citation>
    <scope>NUCLEOTIDE SEQUENCE [LARGE SCALE GENOMIC DNA]</scope>
    <source>
        <strain evidence="2">E str. JGS1987</strain>
    </source>
</reference>
<evidence type="ECO:0000313" key="2">
    <source>
        <dbReference type="Proteomes" id="UP000005337"/>
    </source>
</evidence>
<name>B1BP90_CLOPF</name>
<gene>
    <name evidence="1" type="ORF">AC3_0862</name>
</gene>
<dbReference type="RefSeq" id="WP_003461620.1">
    <property type="nucleotide sequence ID" value="NZ_ABDW01000002.1"/>
</dbReference>
<organism evidence="1 2">
    <name type="scientific">Clostridium perfringens E str. JGS1987</name>
    <dbReference type="NCBI Taxonomy" id="451755"/>
    <lineage>
        <taxon>Bacteria</taxon>
        <taxon>Bacillati</taxon>
        <taxon>Bacillota</taxon>
        <taxon>Clostridia</taxon>
        <taxon>Eubacteriales</taxon>
        <taxon>Clostridiaceae</taxon>
        <taxon>Clostridium</taxon>
    </lineage>
</organism>
<sequence>MNILLETSLSILNLLNSDVTSAKISQESKININKIEDLRENKIKLNNLTFRETEKLYNLSVNLKLDNKYLESLKSKGKHSSVKINMPVEKLFVSRYDLGLFSLGKFFDINTVFKLKSNSGDLEPVYNITSALISESKENIYPNFAKNLSFLTGYDGGSPRRLADYIEKYSNISRQDIENIIFSKNLIEYDFESDELIGYDNPFVECNKGVESEFLNLYRYNNKLIFKIKGFKVNENYNLNENTDRILKICNVMQEYYSSNLDLKEIRYIKNFTLEETKKYKFNNVYNNIYDYVNLVFVFNEFEIWIPTKIHEENVFNKKEMREFLETLNLTVIDKSLLEKGIKKLDQIINGVGIEKYIEILRIE</sequence>
<dbReference type="EMBL" id="ABDW01000002">
    <property type="protein sequence ID" value="EDT16536.1"/>
    <property type="molecule type" value="Genomic_DNA"/>
</dbReference>
<proteinExistence type="predicted"/>
<comment type="caution">
    <text evidence="1">The sequence shown here is derived from an EMBL/GenBank/DDBJ whole genome shotgun (WGS) entry which is preliminary data.</text>
</comment>
<protein>
    <submittedName>
        <fullName evidence="1">Uncharacterized protein</fullName>
    </submittedName>
</protein>
<accession>B1BP90</accession>